<dbReference type="Proteomes" id="UP000240883">
    <property type="component" value="Unassembled WGS sequence"/>
</dbReference>
<sequence length="421" mass="47122">MVDAVSLAFLSHQVSSQTARDLGMRKYGTALKKFTRTMQDPNNFCKPSTLESVLLFDLFENIMKPDAGLDYSNTHVQGALALVKLRGIEQFNEPKEVKALMGLALSATINSLCSGDPIPEAVRDIRKHAAQFVDTSYPKWKLSGVILDVTDTPAEMLFSESRCSSHPTKSIELDKKLEEIALEAGPAWTYERNFISGHDPRRMVPDDFFPVYDIYPNRTITQMYNVLRLSRILLCEQIIDDLPSMDDECAGPLIERAKLTITAMIREILASVPQMTNCNLAAKHKLPNDSLPDRHTHTMSHILDVYVLIYPLYIVAWSQNCPPTAREWTMSQLRHISEHFGIKEASSVIDILRKRDNQGEIIDACIDMAESVPESSTVGVTSHPFGKQTDIGNPCSKPCGKTRADPWVVYRLLGSYAFAAT</sequence>
<evidence type="ECO:0000313" key="1">
    <source>
        <dbReference type="EMBL" id="PSN66097.1"/>
    </source>
</evidence>
<organism evidence="1 2">
    <name type="scientific">Corynespora cassiicola Philippines</name>
    <dbReference type="NCBI Taxonomy" id="1448308"/>
    <lineage>
        <taxon>Eukaryota</taxon>
        <taxon>Fungi</taxon>
        <taxon>Dikarya</taxon>
        <taxon>Ascomycota</taxon>
        <taxon>Pezizomycotina</taxon>
        <taxon>Dothideomycetes</taxon>
        <taxon>Pleosporomycetidae</taxon>
        <taxon>Pleosporales</taxon>
        <taxon>Corynesporascaceae</taxon>
        <taxon>Corynespora</taxon>
    </lineage>
</organism>
<dbReference type="PANTHER" id="PTHR38791">
    <property type="entry name" value="ZN(II)2CYS6 TRANSCRIPTION FACTOR (EUROFUNG)-RELATED-RELATED"/>
    <property type="match status" value="1"/>
</dbReference>
<proteinExistence type="predicted"/>
<dbReference type="PANTHER" id="PTHR38791:SF1">
    <property type="entry name" value="TRANSCRIPTION FACTOR, PUTATIVE-RELATED"/>
    <property type="match status" value="1"/>
</dbReference>
<name>A0A2T2NKZ7_CORCC</name>
<dbReference type="InterPro" id="IPR053175">
    <property type="entry name" value="DHMBA_Reg_Transcription_Factor"/>
</dbReference>
<dbReference type="STRING" id="1448308.A0A2T2NKZ7"/>
<dbReference type="OrthoDB" id="5429770at2759"/>
<reference evidence="1 2" key="1">
    <citation type="journal article" date="2018" name="Front. Microbiol.">
        <title>Genome-Wide Analysis of Corynespora cassiicola Leaf Fall Disease Putative Effectors.</title>
        <authorList>
            <person name="Lopez D."/>
            <person name="Ribeiro S."/>
            <person name="Label P."/>
            <person name="Fumanal B."/>
            <person name="Venisse J.S."/>
            <person name="Kohler A."/>
            <person name="de Oliveira R.R."/>
            <person name="Labutti K."/>
            <person name="Lipzen A."/>
            <person name="Lail K."/>
            <person name="Bauer D."/>
            <person name="Ohm R.A."/>
            <person name="Barry K.W."/>
            <person name="Spatafora J."/>
            <person name="Grigoriev I.V."/>
            <person name="Martin F.M."/>
            <person name="Pujade-Renaud V."/>
        </authorList>
    </citation>
    <scope>NUCLEOTIDE SEQUENCE [LARGE SCALE GENOMIC DNA]</scope>
    <source>
        <strain evidence="1 2">Philippines</strain>
    </source>
</reference>
<accession>A0A2T2NKZ7</accession>
<dbReference type="AlphaFoldDB" id="A0A2T2NKZ7"/>
<keyword evidence="2" id="KW-1185">Reference proteome</keyword>
<dbReference type="EMBL" id="KZ678136">
    <property type="protein sequence ID" value="PSN66097.1"/>
    <property type="molecule type" value="Genomic_DNA"/>
</dbReference>
<evidence type="ECO:0000313" key="2">
    <source>
        <dbReference type="Proteomes" id="UP000240883"/>
    </source>
</evidence>
<protein>
    <submittedName>
        <fullName evidence="1">Uncharacterized protein</fullName>
    </submittedName>
</protein>
<gene>
    <name evidence="1" type="ORF">BS50DRAFT_574557</name>
</gene>